<evidence type="ECO:0000313" key="2">
    <source>
        <dbReference type="EMBL" id="CAB5385347.1"/>
    </source>
</evidence>
<protein>
    <submittedName>
        <fullName evidence="2">Uncharacterized protein</fullName>
    </submittedName>
</protein>
<dbReference type="EMBL" id="CAGKOT010000053">
    <property type="protein sequence ID" value="CAB5385347.1"/>
    <property type="molecule type" value="Genomic_DNA"/>
</dbReference>
<dbReference type="AlphaFoldDB" id="A0A916EEQ7"/>
<evidence type="ECO:0000313" key="3">
    <source>
        <dbReference type="Proteomes" id="UP000684084"/>
    </source>
</evidence>
<reference evidence="2" key="1">
    <citation type="submission" date="2020-05" db="EMBL/GenBank/DDBJ databases">
        <authorList>
            <person name="Rincon C."/>
            <person name="Sanders R I."/>
            <person name="Robbins C."/>
            <person name="Chaturvedi A."/>
        </authorList>
    </citation>
    <scope>NUCLEOTIDE SEQUENCE</scope>
    <source>
        <strain evidence="2">CHB12</strain>
    </source>
</reference>
<organism evidence="2 3">
    <name type="scientific">Rhizophagus irregularis</name>
    <dbReference type="NCBI Taxonomy" id="588596"/>
    <lineage>
        <taxon>Eukaryota</taxon>
        <taxon>Fungi</taxon>
        <taxon>Fungi incertae sedis</taxon>
        <taxon>Mucoromycota</taxon>
        <taxon>Glomeromycotina</taxon>
        <taxon>Glomeromycetes</taxon>
        <taxon>Glomerales</taxon>
        <taxon>Glomeraceae</taxon>
        <taxon>Rhizophagus</taxon>
    </lineage>
</organism>
<comment type="caution">
    <text evidence="2">The sequence shown here is derived from an EMBL/GenBank/DDBJ whole genome shotgun (WGS) entry which is preliminary data.</text>
</comment>
<dbReference type="Proteomes" id="UP000684084">
    <property type="component" value="Unassembled WGS sequence"/>
</dbReference>
<dbReference type="PROSITE" id="PS51257">
    <property type="entry name" value="PROKAR_LIPOPROTEIN"/>
    <property type="match status" value="1"/>
</dbReference>
<keyword evidence="1" id="KW-0812">Transmembrane</keyword>
<sequence length="77" mass="9325">MDVLRIYIYCFVTILRNVSFFSFSSLLSCILFKREETPKMARLTELPFMYFDFWKFLEIFKRSLNSGVTMSMKRINI</sequence>
<evidence type="ECO:0000256" key="1">
    <source>
        <dbReference type="SAM" id="Phobius"/>
    </source>
</evidence>
<feature type="transmembrane region" description="Helical" evidence="1">
    <location>
        <begin position="6"/>
        <end position="32"/>
    </location>
</feature>
<keyword evidence="1" id="KW-0472">Membrane</keyword>
<gene>
    <name evidence="2" type="ORF">CHRIB12_LOCUS19256</name>
</gene>
<keyword evidence="1" id="KW-1133">Transmembrane helix</keyword>
<name>A0A916EEQ7_9GLOM</name>
<proteinExistence type="predicted"/>
<accession>A0A916EEQ7</accession>
<dbReference type="OrthoDB" id="10290926at2759"/>